<gene>
    <name evidence="4" type="ORF">PPACK8108_LOCUS13965</name>
</gene>
<feature type="compositionally biased region" description="Basic and acidic residues" evidence="3">
    <location>
        <begin position="64"/>
        <end position="74"/>
    </location>
</feature>
<sequence>MNFVRVLQQQRRILTIERTMKSLVARREYSRMSLIGNLVQDARVIERGSDKEPMVAIKVATNDRMGRESREAGREPTSSYHDILSFNPGLNKYLSEFKKGSLVHVEADVKMQQQEQSPDSGYQPPIVRLTLREITKLRNPKSD</sequence>
<dbReference type="Proteomes" id="UP001153365">
    <property type="component" value="Unassembled WGS sequence"/>
</dbReference>
<accession>A0AAV0B5V9</accession>
<reference evidence="4" key="1">
    <citation type="submission" date="2022-06" db="EMBL/GenBank/DDBJ databases">
        <authorList>
            <consortium name="SYNGENTA / RWTH Aachen University"/>
        </authorList>
    </citation>
    <scope>NUCLEOTIDE SEQUENCE</scope>
</reference>
<dbReference type="EMBL" id="CALTRL010003538">
    <property type="protein sequence ID" value="CAH7681376.1"/>
    <property type="molecule type" value="Genomic_DNA"/>
</dbReference>
<dbReference type="PROSITE" id="PS50935">
    <property type="entry name" value="SSB"/>
    <property type="match status" value="1"/>
</dbReference>
<dbReference type="AlphaFoldDB" id="A0AAV0B5V9"/>
<evidence type="ECO:0000313" key="4">
    <source>
        <dbReference type="EMBL" id="CAH7681376.1"/>
    </source>
</evidence>
<protein>
    <submittedName>
        <fullName evidence="4">Single-strand binding protein family</fullName>
    </submittedName>
</protein>
<name>A0AAV0B5V9_PHAPC</name>
<dbReference type="InterPro" id="IPR012340">
    <property type="entry name" value="NA-bd_OB-fold"/>
</dbReference>
<dbReference type="Pfam" id="PF00436">
    <property type="entry name" value="SSB"/>
    <property type="match status" value="1"/>
</dbReference>
<evidence type="ECO:0000256" key="1">
    <source>
        <dbReference type="ARBA" id="ARBA00023125"/>
    </source>
</evidence>
<keyword evidence="5" id="KW-1185">Reference proteome</keyword>
<dbReference type="Gene3D" id="2.40.50.140">
    <property type="entry name" value="Nucleic acid-binding proteins"/>
    <property type="match status" value="1"/>
</dbReference>
<dbReference type="SUPFAM" id="SSF50249">
    <property type="entry name" value="Nucleic acid-binding proteins"/>
    <property type="match status" value="1"/>
</dbReference>
<evidence type="ECO:0000256" key="3">
    <source>
        <dbReference type="SAM" id="MobiDB-lite"/>
    </source>
</evidence>
<evidence type="ECO:0000313" key="5">
    <source>
        <dbReference type="Proteomes" id="UP001153365"/>
    </source>
</evidence>
<comment type="caution">
    <text evidence="4">The sequence shown here is derived from an EMBL/GenBank/DDBJ whole genome shotgun (WGS) entry which is preliminary data.</text>
</comment>
<dbReference type="InterPro" id="IPR000424">
    <property type="entry name" value="Primosome_PriB/ssb"/>
</dbReference>
<organism evidence="4 5">
    <name type="scientific">Phakopsora pachyrhizi</name>
    <name type="common">Asian soybean rust disease fungus</name>
    <dbReference type="NCBI Taxonomy" id="170000"/>
    <lineage>
        <taxon>Eukaryota</taxon>
        <taxon>Fungi</taxon>
        <taxon>Dikarya</taxon>
        <taxon>Basidiomycota</taxon>
        <taxon>Pucciniomycotina</taxon>
        <taxon>Pucciniomycetes</taxon>
        <taxon>Pucciniales</taxon>
        <taxon>Phakopsoraceae</taxon>
        <taxon>Phakopsora</taxon>
    </lineage>
</organism>
<keyword evidence="1 2" id="KW-0238">DNA-binding</keyword>
<proteinExistence type="predicted"/>
<evidence type="ECO:0000256" key="2">
    <source>
        <dbReference type="PROSITE-ProRule" id="PRU00252"/>
    </source>
</evidence>
<dbReference type="GO" id="GO:0003697">
    <property type="term" value="F:single-stranded DNA binding"/>
    <property type="evidence" value="ECO:0007669"/>
    <property type="project" value="InterPro"/>
</dbReference>
<feature type="region of interest" description="Disordered" evidence="3">
    <location>
        <begin position="61"/>
        <end position="80"/>
    </location>
</feature>